<proteinExistence type="predicted"/>
<feature type="domain" description="DDE Tnp4" evidence="3">
    <location>
        <begin position="124"/>
        <end position="291"/>
    </location>
</feature>
<gene>
    <name evidence="4" type="ORF">HF086_008259</name>
</gene>
<evidence type="ECO:0000313" key="5">
    <source>
        <dbReference type="Proteomes" id="UP000814243"/>
    </source>
</evidence>
<sequence length="356" mass="41859">MESVERIDDHLFHYWLGMGKQQFELLLYEMPRLIEMHRGILGLGALLMKMRTGDSDDRLSQLLMVPTRTLERLMDKVRAILVQDFVPRYLGIQHISREQLLHRNLIIPNAIYNQNNENTIIICDGTYIYLNKSSNYMFQKETYSLHKYRNLLKPFLLVTPDGYIVDCFGPYKATTSDADIMKSLFRDENSPLRQYFQNNDIFILDRGFRDSISLLEACNYKAYMPESLLEGEHQLTTDQANRSRCVTLCRWVVEVVNGYFKRDFKIFRQDFFNKSVPNMMQMFSIAASLLNKFGVRLKNRNDAEQIVNVIRERFSLNNNLSDFINTTHMNRRTSDFTNITVTANSNTSFYIPSFRT</sequence>
<dbReference type="PANTHER" id="PTHR23080">
    <property type="entry name" value="THAP DOMAIN PROTEIN"/>
    <property type="match status" value="1"/>
</dbReference>
<organism evidence="4 5">
    <name type="scientific">Spodoptera exigua</name>
    <name type="common">Beet armyworm</name>
    <name type="synonym">Noctua fulgens</name>
    <dbReference type="NCBI Taxonomy" id="7107"/>
    <lineage>
        <taxon>Eukaryota</taxon>
        <taxon>Metazoa</taxon>
        <taxon>Ecdysozoa</taxon>
        <taxon>Arthropoda</taxon>
        <taxon>Hexapoda</taxon>
        <taxon>Insecta</taxon>
        <taxon>Pterygota</taxon>
        <taxon>Neoptera</taxon>
        <taxon>Endopterygota</taxon>
        <taxon>Lepidoptera</taxon>
        <taxon>Glossata</taxon>
        <taxon>Ditrysia</taxon>
        <taxon>Noctuoidea</taxon>
        <taxon>Noctuidae</taxon>
        <taxon>Amphipyrinae</taxon>
        <taxon>Spodoptera</taxon>
    </lineage>
</organism>
<keyword evidence="2" id="KW-0479">Metal-binding</keyword>
<dbReference type="EMBL" id="JACEFF010000183">
    <property type="protein sequence ID" value="KAH9642646.1"/>
    <property type="molecule type" value="Genomic_DNA"/>
</dbReference>
<dbReference type="Proteomes" id="UP000814243">
    <property type="component" value="Unassembled WGS sequence"/>
</dbReference>
<evidence type="ECO:0000256" key="1">
    <source>
        <dbReference type="ARBA" id="ARBA00001968"/>
    </source>
</evidence>
<evidence type="ECO:0000259" key="3">
    <source>
        <dbReference type="Pfam" id="PF13359"/>
    </source>
</evidence>
<dbReference type="GO" id="GO:0046872">
    <property type="term" value="F:metal ion binding"/>
    <property type="evidence" value="ECO:0007669"/>
    <property type="project" value="UniProtKB-KW"/>
</dbReference>
<accession>A0A922SMA7</accession>
<evidence type="ECO:0000313" key="4">
    <source>
        <dbReference type="EMBL" id="KAH9642646.1"/>
    </source>
</evidence>
<dbReference type="Pfam" id="PF13359">
    <property type="entry name" value="DDE_Tnp_4"/>
    <property type="match status" value="1"/>
</dbReference>
<protein>
    <recommendedName>
        <fullName evidence="3">DDE Tnp4 domain-containing protein</fullName>
    </recommendedName>
</protein>
<comment type="cofactor">
    <cofactor evidence="1">
        <name>a divalent metal cation</name>
        <dbReference type="ChEBI" id="CHEBI:60240"/>
    </cofactor>
</comment>
<evidence type="ECO:0000256" key="2">
    <source>
        <dbReference type="ARBA" id="ARBA00022723"/>
    </source>
</evidence>
<reference evidence="4" key="1">
    <citation type="journal article" date="2021" name="G3 (Bethesda)">
        <title>Genome and transcriptome analysis of the beet armyworm Spodoptera exigua reveals targets for pest control. .</title>
        <authorList>
            <person name="Simon S."/>
            <person name="Breeschoten T."/>
            <person name="Jansen H.J."/>
            <person name="Dirks R.P."/>
            <person name="Schranz M.E."/>
            <person name="Ros V.I.D."/>
        </authorList>
    </citation>
    <scope>NUCLEOTIDE SEQUENCE</scope>
    <source>
        <strain evidence="4">TB_SE_WUR_2020</strain>
    </source>
</reference>
<comment type="caution">
    <text evidence="4">The sequence shown here is derived from an EMBL/GenBank/DDBJ whole genome shotgun (WGS) entry which is preliminary data.</text>
</comment>
<dbReference type="AlphaFoldDB" id="A0A922SMA7"/>
<name>A0A922SMA7_SPOEX</name>
<dbReference type="InterPro" id="IPR027806">
    <property type="entry name" value="HARBI1_dom"/>
</dbReference>